<accession>A0ABN7WH58</accession>
<dbReference type="Proteomes" id="UP000789901">
    <property type="component" value="Unassembled WGS sequence"/>
</dbReference>
<keyword evidence="1" id="KW-0812">Transmembrane</keyword>
<evidence type="ECO:0000256" key="1">
    <source>
        <dbReference type="SAM" id="Phobius"/>
    </source>
</evidence>
<keyword evidence="1" id="KW-1133">Transmembrane helix</keyword>
<comment type="caution">
    <text evidence="2">The sequence shown here is derived from an EMBL/GenBank/DDBJ whole genome shotgun (WGS) entry which is preliminary data.</text>
</comment>
<evidence type="ECO:0000313" key="2">
    <source>
        <dbReference type="EMBL" id="CAG8831199.1"/>
    </source>
</evidence>
<organism evidence="2 3">
    <name type="scientific">Gigaspora margarita</name>
    <dbReference type="NCBI Taxonomy" id="4874"/>
    <lineage>
        <taxon>Eukaryota</taxon>
        <taxon>Fungi</taxon>
        <taxon>Fungi incertae sedis</taxon>
        <taxon>Mucoromycota</taxon>
        <taxon>Glomeromycotina</taxon>
        <taxon>Glomeromycetes</taxon>
        <taxon>Diversisporales</taxon>
        <taxon>Gigasporaceae</taxon>
        <taxon>Gigaspora</taxon>
    </lineage>
</organism>
<feature type="transmembrane region" description="Helical" evidence="1">
    <location>
        <begin position="20"/>
        <end position="37"/>
    </location>
</feature>
<reference evidence="2 3" key="1">
    <citation type="submission" date="2021-06" db="EMBL/GenBank/DDBJ databases">
        <authorList>
            <person name="Kallberg Y."/>
            <person name="Tangrot J."/>
            <person name="Rosling A."/>
        </authorList>
    </citation>
    <scope>NUCLEOTIDE SEQUENCE [LARGE SCALE GENOMIC DNA]</scope>
    <source>
        <strain evidence="2 3">120-4 pot B 10/14</strain>
    </source>
</reference>
<sequence>MIENANEVKNVHFLTLGLNYINDPFTFFFVFLVCKLWKRITKAHYFWKNLCDSLEFDPPNPQSRKYKTYHSIFLKNVHQLCTYCQQDFGSKQTSISKINFKLNILQDYCLDRWNFYRPTPIFKTRINYDFCEYLVDELEPLVEPSIVKGTELKLCLNCAIKKKEFLFNSIRQLKDSIYIKLKEVKYTKFFFKDIIRVVLRNLYKILKEDYLYIEKYGGAVKNYDFPKNL</sequence>
<name>A0ABN7WH58_GIGMA</name>
<gene>
    <name evidence="2" type="ORF">GMARGA_LOCUS30587</name>
</gene>
<proteinExistence type="predicted"/>
<keyword evidence="1" id="KW-0472">Membrane</keyword>
<protein>
    <submittedName>
        <fullName evidence="2">19257_t:CDS:1</fullName>
    </submittedName>
</protein>
<evidence type="ECO:0000313" key="3">
    <source>
        <dbReference type="Proteomes" id="UP000789901"/>
    </source>
</evidence>
<keyword evidence="3" id="KW-1185">Reference proteome</keyword>
<dbReference type="EMBL" id="CAJVQB010043498">
    <property type="protein sequence ID" value="CAG8831199.1"/>
    <property type="molecule type" value="Genomic_DNA"/>
</dbReference>